<dbReference type="PANTHER" id="PTHR34980:SF2">
    <property type="entry name" value="INNER MEMBRANE PROTEIN YHAH-RELATED"/>
    <property type="match status" value="1"/>
</dbReference>
<dbReference type="PANTHER" id="PTHR34980">
    <property type="entry name" value="INNER MEMBRANE PROTEIN-RELATED-RELATED"/>
    <property type="match status" value="1"/>
</dbReference>
<dbReference type="Proteomes" id="UP001254658">
    <property type="component" value="Chromosome"/>
</dbReference>
<reference evidence="2" key="2">
    <citation type="submission" date="2023-09" db="EMBL/GenBank/DDBJ databases">
        <authorList>
            <person name="Kim T.W."/>
        </authorList>
    </citation>
    <scope>NUCLEOTIDE SEQUENCE</scope>
    <source>
        <strain evidence="2">KCKM 0438</strain>
    </source>
</reference>
<dbReference type="AlphaFoldDB" id="A0AAX4AKJ9"/>
<keyword evidence="1" id="KW-1133">Transmembrane helix</keyword>
<proteinExistence type="predicted"/>
<dbReference type="RefSeq" id="WP_236683891.1">
    <property type="nucleotide sequence ID" value="NZ_CP070856.1"/>
</dbReference>
<feature type="transmembrane region" description="Helical" evidence="1">
    <location>
        <begin position="146"/>
        <end position="165"/>
    </location>
</feature>
<name>A0AAX4AKJ9_LACLC</name>
<dbReference type="InterPro" id="IPR008523">
    <property type="entry name" value="DUF805"/>
</dbReference>
<accession>A0AAX4AKJ9</accession>
<feature type="transmembrane region" description="Helical" evidence="1">
    <location>
        <begin position="64"/>
        <end position="85"/>
    </location>
</feature>
<sequence length="348" mass="38425">MLVAYQNFWRQSFDFKNRSSRSAYWWVFLINLIIYLVLMTTFLFSSGFSAALTADVDHFSAVTWLALILLFVWGLASIVPMSALAMRRIRDTGLSPFFWLVFPASLILGEFTQIWAMIISGVLAIVYLIFTLLPSKPDKIKPDSQIKGSFIVTTGLLVLIIFSVGHLPAKAEQIVYGNPTQPVVNGEMNQIFVQRFDDAVTLDANNQYIVDKAKLPKNASQTELNTFYSLISDSNKELKVITKLVPESAMVKKDDTITITGTAPDSSAPVSGTAYSPNSQDVQIITLVAAKKPAPKVVPKKPVPKKVAPKSNDSVKAEKGWWGTKFTTYSVNGTKNLATTLTKTANNL</sequence>
<evidence type="ECO:0000313" key="2">
    <source>
        <dbReference type="EMBL" id="WMX71648.1"/>
    </source>
</evidence>
<reference evidence="2" key="1">
    <citation type="journal article" date="2022" name="Microbiol. Spectr.">
        <title>Optimizing Conditions in the Acid Tolerance Test for Potential Probiotics Using Response Surface Methodology.</title>
        <authorList>
            <person name="Ko H.I."/>
            <person name="Jeong C.H."/>
            <person name="Hong S.W."/>
            <person name="Eun J.B."/>
            <person name="Kim T.W."/>
        </authorList>
    </citation>
    <scope>NUCLEOTIDE SEQUENCE</scope>
    <source>
        <strain evidence="2">KCKM 0438</strain>
    </source>
</reference>
<feature type="transmembrane region" description="Helical" evidence="1">
    <location>
        <begin position="92"/>
        <end position="108"/>
    </location>
</feature>
<organism evidence="2 3">
    <name type="scientific">Lactococcus lactis subsp. cremoris</name>
    <name type="common">Streptococcus cremoris</name>
    <dbReference type="NCBI Taxonomy" id="1359"/>
    <lineage>
        <taxon>Bacteria</taxon>
        <taxon>Bacillati</taxon>
        <taxon>Bacillota</taxon>
        <taxon>Bacilli</taxon>
        <taxon>Lactobacillales</taxon>
        <taxon>Streptococcaceae</taxon>
        <taxon>Lactococcus</taxon>
    </lineage>
</organism>
<feature type="transmembrane region" description="Helical" evidence="1">
    <location>
        <begin position="23"/>
        <end position="44"/>
    </location>
</feature>
<evidence type="ECO:0000313" key="3">
    <source>
        <dbReference type="Proteomes" id="UP001254658"/>
    </source>
</evidence>
<keyword evidence="1" id="KW-0472">Membrane</keyword>
<dbReference type="Pfam" id="PF05656">
    <property type="entry name" value="DUF805"/>
    <property type="match status" value="1"/>
</dbReference>
<feature type="transmembrane region" description="Helical" evidence="1">
    <location>
        <begin position="114"/>
        <end position="134"/>
    </location>
</feature>
<gene>
    <name evidence="2" type="ORF">RF668_05140</name>
</gene>
<evidence type="ECO:0000256" key="1">
    <source>
        <dbReference type="SAM" id="Phobius"/>
    </source>
</evidence>
<dbReference type="GO" id="GO:0005886">
    <property type="term" value="C:plasma membrane"/>
    <property type="evidence" value="ECO:0007669"/>
    <property type="project" value="TreeGrafter"/>
</dbReference>
<protein>
    <submittedName>
        <fullName evidence="2">DUF805 domain-containing protein</fullName>
    </submittedName>
</protein>
<keyword evidence="1" id="KW-0812">Transmembrane</keyword>
<dbReference type="EMBL" id="CP133787">
    <property type="protein sequence ID" value="WMX71648.1"/>
    <property type="molecule type" value="Genomic_DNA"/>
</dbReference>